<dbReference type="Proteomes" id="UP001591681">
    <property type="component" value="Unassembled WGS sequence"/>
</dbReference>
<reference evidence="4 5" key="1">
    <citation type="submission" date="2024-09" db="EMBL/GenBank/DDBJ databases">
        <title>A chromosome-level genome assembly of Gray's grenadier anchovy, Coilia grayii.</title>
        <authorList>
            <person name="Fu Z."/>
        </authorList>
    </citation>
    <scope>NUCLEOTIDE SEQUENCE [LARGE SCALE GENOMIC DNA]</scope>
    <source>
        <strain evidence="4">G4</strain>
        <tissue evidence="4">Muscle</tissue>
    </source>
</reference>
<dbReference type="Gene3D" id="3.30.70.330">
    <property type="match status" value="1"/>
</dbReference>
<accession>A0ABD1KS82</accession>
<comment type="caution">
    <text evidence="4">The sequence shown here is derived from an EMBL/GenBank/DDBJ whole genome shotgun (WGS) entry which is preliminary data.</text>
</comment>
<evidence type="ECO:0000313" key="4">
    <source>
        <dbReference type="EMBL" id="KAL2102022.1"/>
    </source>
</evidence>
<dbReference type="InterPro" id="IPR012677">
    <property type="entry name" value="Nucleotide-bd_a/b_plait_sf"/>
</dbReference>
<dbReference type="PROSITE" id="PS50102">
    <property type="entry name" value="RRM"/>
    <property type="match status" value="1"/>
</dbReference>
<proteinExistence type="predicted"/>
<evidence type="ECO:0000313" key="5">
    <source>
        <dbReference type="Proteomes" id="UP001591681"/>
    </source>
</evidence>
<dbReference type="SMART" id="SM00360">
    <property type="entry name" value="RRM"/>
    <property type="match status" value="1"/>
</dbReference>
<dbReference type="InterPro" id="IPR000504">
    <property type="entry name" value="RRM_dom"/>
</dbReference>
<name>A0ABD1KS82_9TELE</name>
<evidence type="ECO:0000256" key="1">
    <source>
        <dbReference type="ARBA" id="ARBA00022884"/>
    </source>
</evidence>
<keyword evidence="1 2" id="KW-0694">RNA-binding</keyword>
<organism evidence="4 5">
    <name type="scientific">Coilia grayii</name>
    <name type="common">Gray's grenadier anchovy</name>
    <dbReference type="NCBI Taxonomy" id="363190"/>
    <lineage>
        <taxon>Eukaryota</taxon>
        <taxon>Metazoa</taxon>
        <taxon>Chordata</taxon>
        <taxon>Craniata</taxon>
        <taxon>Vertebrata</taxon>
        <taxon>Euteleostomi</taxon>
        <taxon>Actinopterygii</taxon>
        <taxon>Neopterygii</taxon>
        <taxon>Teleostei</taxon>
        <taxon>Clupei</taxon>
        <taxon>Clupeiformes</taxon>
        <taxon>Clupeoidei</taxon>
        <taxon>Engraulidae</taxon>
        <taxon>Coilinae</taxon>
        <taxon>Coilia</taxon>
    </lineage>
</organism>
<keyword evidence="5" id="KW-1185">Reference proteome</keyword>
<dbReference type="EMBL" id="JBHFQA010000003">
    <property type="protein sequence ID" value="KAL2102022.1"/>
    <property type="molecule type" value="Genomic_DNA"/>
</dbReference>
<gene>
    <name evidence="4" type="ORF">ACEWY4_003783</name>
</gene>
<dbReference type="PANTHER" id="PTHR48027">
    <property type="entry name" value="HETEROGENEOUS NUCLEAR RIBONUCLEOPROTEIN 87F-RELATED"/>
    <property type="match status" value="1"/>
</dbReference>
<dbReference type="Pfam" id="PF00076">
    <property type="entry name" value="RRM_1"/>
    <property type="match status" value="1"/>
</dbReference>
<dbReference type="InterPro" id="IPR035979">
    <property type="entry name" value="RBD_domain_sf"/>
</dbReference>
<dbReference type="InterPro" id="IPR052462">
    <property type="entry name" value="SLIRP/GR-RBP-like"/>
</dbReference>
<dbReference type="SUPFAM" id="SSF54928">
    <property type="entry name" value="RNA-binding domain, RBD"/>
    <property type="match status" value="1"/>
</dbReference>
<evidence type="ECO:0000259" key="3">
    <source>
        <dbReference type="PROSITE" id="PS50102"/>
    </source>
</evidence>
<sequence>MDSRVYICAPKEYMNKLNEMGEWDHGLFIKRLNPYVTKDVLESHFEKWGTVLFCDVKTECTSGFPRGLGYVCFCSEEEADVAEAAGPHKLGGMEALVRRVVSLKVTGHIQLYPFSDGVSVLFLFSWCLEKSLFLPTDN</sequence>
<protein>
    <recommendedName>
        <fullName evidence="3">RRM domain-containing protein</fullName>
    </recommendedName>
</protein>
<dbReference type="GO" id="GO:0003723">
    <property type="term" value="F:RNA binding"/>
    <property type="evidence" value="ECO:0007669"/>
    <property type="project" value="UniProtKB-UniRule"/>
</dbReference>
<dbReference type="AlphaFoldDB" id="A0ABD1KS82"/>
<feature type="domain" description="RRM" evidence="3">
    <location>
        <begin position="25"/>
        <end position="108"/>
    </location>
</feature>
<evidence type="ECO:0000256" key="2">
    <source>
        <dbReference type="PROSITE-ProRule" id="PRU00176"/>
    </source>
</evidence>